<dbReference type="EMBL" id="MU865938">
    <property type="protein sequence ID" value="KAK4449275.1"/>
    <property type="molecule type" value="Genomic_DNA"/>
</dbReference>
<accession>A0AAV9GL38</accession>
<feature type="compositionally biased region" description="Acidic residues" evidence="1">
    <location>
        <begin position="318"/>
        <end position="331"/>
    </location>
</feature>
<reference evidence="2" key="2">
    <citation type="submission" date="2023-05" db="EMBL/GenBank/DDBJ databases">
        <authorList>
            <consortium name="Lawrence Berkeley National Laboratory"/>
            <person name="Steindorff A."/>
            <person name="Hensen N."/>
            <person name="Bonometti L."/>
            <person name="Westerberg I."/>
            <person name="Brannstrom I.O."/>
            <person name="Guillou S."/>
            <person name="Cros-Aarteil S."/>
            <person name="Calhoun S."/>
            <person name="Haridas S."/>
            <person name="Kuo A."/>
            <person name="Mondo S."/>
            <person name="Pangilinan J."/>
            <person name="Riley R."/>
            <person name="Labutti K."/>
            <person name="Andreopoulos B."/>
            <person name="Lipzen A."/>
            <person name="Chen C."/>
            <person name="Yanf M."/>
            <person name="Daum C."/>
            <person name="Ng V."/>
            <person name="Clum A."/>
            <person name="Ohm R."/>
            <person name="Martin F."/>
            <person name="Silar P."/>
            <person name="Natvig D."/>
            <person name="Lalanne C."/>
            <person name="Gautier V."/>
            <person name="Ament-Velasquez S.L."/>
            <person name="Kruys A."/>
            <person name="Hutchinson M.I."/>
            <person name="Powell A.J."/>
            <person name="Barry K."/>
            <person name="Miller A.N."/>
            <person name="Grigoriev I.V."/>
            <person name="Debuchy R."/>
            <person name="Gladieux P."/>
            <person name="Thoren M.H."/>
            <person name="Johannesson H."/>
        </authorList>
    </citation>
    <scope>NUCLEOTIDE SEQUENCE</scope>
    <source>
        <strain evidence="2">PSN243</strain>
    </source>
</reference>
<name>A0AAV9GL38_9PEZI</name>
<sequence>PHSSASVNQPPSFLQRGGDPIESSPAPFPIGSRIRAMASFPASSPSSGDEDHKRRLSDSSRNGIDGSGKRLRTDDPPNTPSCPQSTSTGQTNAHGQLWNSHTPRAPRSTLLIASQGYRPSPSSRGKADNEQTAPIRERLIPIPATAPAATRTYDALPPSIRSTMPTFNCPQETSSSQSNLDHEFTIAVMNLIRNQLLAPAIRQALREKVNHFAFTTHSQRATIDNLRDRIKARDGVIESNEQEIVVLKNAVRKMRKNIENQQERIDTQDESIIEWRERYQKDGDLLVRRGRGLIRKKKTIKELEARIAELEGQMGEEQANEEQYVDDEEEKVESVQGAIEAEGEESESVIEVEDDIEERGTAQDEVGEMHEPHEELPDSPPSARTRRRTARASNAAPNTKEKTYIIISEEDDDSEFEEPDDESDDDYVDGA</sequence>
<feature type="region of interest" description="Disordered" evidence="1">
    <location>
        <begin position="314"/>
        <end position="431"/>
    </location>
</feature>
<feature type="compositionally biased region" description="Acidic residues" evidence="1">
    <location>
        <begin position="341"/>
        <end position="357"/>
    </location>
</feature>
<evidence type="ECO:0000313" key="3">
    <source>
        <dbReference type="Proteomes" id="UP001321760"/>
    </source>
</evidence>
<feature type="compositionally biased region" description="Polar residues" evidence="1">
    <location>
        <begin position="81"/>
        <end position="102"/>
    </location>
</feature>
<dbReference type="Proteomes" id="UP001321760">
    <property type="component" value="Unassembled WGS sequence"/>
</dbReference>
<proteinExistence type="predicted"/>
<feature type="compositionally biased region" description="Basic and acidic residues" evidence="1">
    <location>
        <begin position="49"/>
        <end position="58"/>
    </location>
</feature>
<feature type="compositionally biased region" description="Low complexity" evidence="1">
    <location>
        <begin position="38"/>
        <end position="47"/>
    </location>
</feature>
<protein>
    <submittedName>
        <fullName evidence="2">Uncharacterized protein</fullName>
    </submittedName>
</protein>
<feature type="compositionally biased region" description="Polar residues" evidence="1">
    <location>
        <begin position="1"/>
        <end position="12"/>
    </location>
</feature>
<feature type="compositionally biased region" description="Basic and acidic residues" evidence="1">
    <location>
        <begin position="358"/>
        <end position="376"/>
    </location>
</feature>
<feature type="compositionally biased region" description="Acidic residues" evidence="1">
    <location>
        <begin position="408"/>
        <end position="431"/>
    </location>
</feature>
<evidence type="ECO:0000256" key="1">
    <source>
        <dbReference type="SAM" id="MobiDB-lite"/>
    </source>
</evidence>
<feature type="region of interest" description="Disordered" evidence="1">
    <location>
        <begin position="1"/>
        <end position="103"/>
    </location>
</feature>
<feature type="non-terminal residue" evidence="2">
    <location>
        <position position="1"/>
    </location>
</feature>
<evidence type="ECO:0000313" key="2">
    <source>
        <dbReference type="EMBL" id="KAK4449275.1"/>
    </source>
</evidence>
<keyword evidence="3" id="KW-1185">Reference proteome</keyword>
<gene>
    <name evidence="2" type="ORF">QBC34DRAFT_463450</name>
</gene>
<dbReference type="AlphaFoldDB" id="A0AAV9GL38"/>
<comment type="caution">
    <text evidence="2">The sequence shown here is derived from an EMBL/GenBank/DDBJ whole genome shotgun (WGS) entry which is preliminary data.</text>
</comment>
<reference evidence="2" key="1">
    <citation type="journal article" date="2023" name="Mol. Phylogenet. Evol.">
        <title>Genome-scale phylogeny and comparative genomics of the fungal order Sordariales.</title>
        <authorList>
            <person name="Hensen N."/>
            <person name="Bonometti L."/>
            <person name="Westerberg I."/>
            <person name="Brannstrom I.O."/>
            <person name="Guillou S."/>
            <person name="Cros-Aarteil S."/>
            <person name="Calhoun S."/>
            <person name="Haridas S."/>
            <person name="Kuo A."/>
            <person name="Mondo S."/>
            <person name="Pangilinan J."/>
            <person name="Riley R."/>
            <person name="LaButti K."/>
            <person name="Andreopoulos B."/>
            <person name="Lipzen A."/>
            <person name="Chen C."/>
            <person name="Yan M."/>
            <person name="Daum C."/>
            <person name="Ng V."/>
            <person name="Clum A."/>
            <person name="Steindorff A."/>
            <person name="Ohm R.A."/>
            <person name="Martin F."/>
            <person name="Silar P."/>
            <person name="Natvig D.O."/>
            <person name="Lalanne C."/>
            <person name="Gautier V."/>
            <person name="Ament-Velasquez S.L."/>
            <person name="Kruys A."/>
            <person name="Hutchinson M.I."/>
            <person name="Powell A.J."/>
            <person name="Barry K."/>
            <person name="Miller A.N."/>
            <person name="Grigoriev I.V."/>
            <person name="Debuchy R."/>
            <person name="Gladieux P."/>
            <person name="Hiltunen Thoren M."/>
            <person name="Johannesson H."/>
        </authorList>
    </citation>
    <scope>NUCLEOTIDE SEQUENCE</scope>
    <source>
        <strain evidence="2">PSN243</strain>
    </source>
</reference>
<organism evidence="2 3">
    <name type="scientific">Podospora aff. communis PSN243</name>
    <dbReference type="NCBI Taxonomy" id="3040156"/>
    <lineage>
        <taxon>Eukaryota</taxon>
        <taxon>Fungi</taxon>
        <taxon>Dikarya</taxon>
        <taxon>Ascomycota</taxon>
        <taxon>Pezizomycotina</taxon>
        <taxon>Sordariomycetes</taxon>
        <taxon>Sordariomycetidae</taxon>
        <taxon>Sordariales</taxon>
        <taxon>Podosporaceae</taxon>
        <taxon>Podospora</taxon>
    </lineage>
</organism>